<dbReference type="PRINTS" id="PR00130">
    <property type="entry name" value="DNASEI"/>
</dbReference>
<dbReference type="InterPro" id="IPR036024">
    <property type="entry name" value="Somatomedin_B-like_dom_sf"/>
</dbReference>
<gene>
    <name evidence="7" type="ORF">chiPu_0006907</name>
</gene>
<dbReference type="GO" id="GO:0004530">
    <property type="term" value="F:deoxyribonuclease I activity"/>
    <property type="evidence" value="ECO:0007669"/>
    <property type="project" value="TreeGrafter"/>
</dbReference>
<evidence type="ECO:0000256" key="1">
    <source>
        <dbReference type="ARBA" id="ARBA00007359"/>
    </source>
</evidence>
<reference evidence="7 8" key="1">
    <citation type="journal article" date="2018" name="Nat. Ecol. Evol.">
        <title>Shark genomes provide insights into elasmobranch evolution and the origin of vertebrates.</title>
        <authorList>
            <person name="Hara Y"/>
            <person name="Yamaguchi K"/>
            <person name="Onimaru K"/>
            <person name="Kadota M"/>
            <person name="Koyanagi M"/>
            <person name="Keeley SD"/>
            <person name="Tatsumi K"/>
            <person name="Tanaka K"/>
            <person name="Motone F"/>
            <person name="Kageyama Y"/>
            <person name="Nozu R"/>
            <person name="Adachi N"/>
            <person name="Nishimura O"/>
            <person name="Nakagawa R"/>
            <person name="Tanegashima C"/>
            <person name="Kiyatake I"/>
            <person name="Matsumoto R"/>
            <person name="Murakumo K"/>
            <person name="Nishida K"/>
            <person name="Terakita A"/>
            <person name="Kuratani S"/>
            <person name="Sato K"/>
            <person name="Hyodo S Kuraku.S."/>
        </authorList>
    </citation>
    <scope>NUCLEOTIDE SEQUENCE [LARGE SCALE GENOMIC DNA]</scope>
</reference>
<dbReference type="GO" id="GO:0005634">
    <property type="term" value="C:nucleus"/>
    <property type="evidence" value="ECO:0007669"/>
    <property type="project" value="TreeGrafter"/>
</dbReference>
<comment type="caution">
    <text evidence="7">The sequence shown here is derived from an EMBL/GenBank/DDBJ whole genome shotgun (WGS) entry which is preliminary data.</text>
</comment>
<dbReference type="Pfam" id="PF01033">
    <property type="entry name" value="Somatomedin_B"/>
    <property type="match status" value="1"/>
</dbReference>
<organism evidence="7 8">
    <name type="scientific">Chiloscyllium punctatum</name>
    <name type="common">Brownbanded bambooshark</name>
    <name type="synonym">Hemiscyllium punctatum</name>
    <dbReference type="NCBI Taxonomy" id="137246"/>
    <lineage>
        <taxon>Eukaryota</taxon>
        <taxon>Metazoa</taxon>
        <taxon>Chordata</taxon>
        <taxon>Craniata</taxon>
        <taxon>Vertebrata</taxon>
        <taxon>Chondrichthyes</taxon>
        <taxon>Elasmobranchii</taxon>
        <taxon>Galeomorphii</taxon>
        <taxon>Galeoidea</taxon>
        <taxon>Orectolobiformes</taxon>
        <taxon>Hemiscylliidae</taxon>
        <taxon>Chiloscyllium</taxon>
    </lineage>
</organism>
<dbReference type="InterPro" id="IPR001212">
    <property type="entry name" value="Somatomedin_B_dom"/>
</dbReference>
<dbReference type="AlphaFoldDB" id="A0A401SDI8"/>
<dbReference type="Proteomes" id="UP000287033">
    <property type="component" value="Unassembled WGS sequence"/>
</dbReference>
<keyword evidence="5" id="KW-1015">Disulfide bond</keyword>
<dbReference type="InterPro" id="IPR016202">
    <property type="entry name" value="DNase_I"/>
</dbReference>
<dbReference type="Gene3D" id="3.60.10.10">
    <property type="entry name" value="Endonuclease/exonuclease/phosphatase"/>
    <property type="match status" value="1"/>
</dbReference>
<dbReference type="PANTHER" id="PTHR11371:SF35">
    <property type="entry name" value="DEOXYRIBONUCLEASE I"/>
    <property type="match status" value="1"/>
</dbReference>
<dbReference type="GO" id="GO:0006308">
    <property type="term" value="P:DNA catabolic process"/>
    <property type="evidence" value="ECO:0007669"/>
    <property type="project" value="InterPro"/>
</dbReference>
<dbReference type="CDD" id="cd10282">
    <property type="entry name" value="DNase1"/>
    <property type="match status" value="1"/>
</dbReference>
<dbReference type="GO" id="GO:0003677">
    <property type="term" value="F:DNA binding"/>
    <property type="evidence" value="ECO:0007669"/>
    <property type="project" value="TreeGrafter"/>
</dbReference>
<keyword evidence="2" id="KW-0540">Nuclease</keyword>
<dbReference type="OrthoDB" id="10061407at2759"/>
<dbReference type="SUPFAM" id="SSF56219">
    <property type="entry name" value="DNase I-like"/>
    <property type="match status" value="1"/>
</dbReference>
<keyword evidence="3" id="KW-0255">Endonuclease</keyword>
<keyword evidence="4" id="KW-0378">Hydrolase</keyword>
<dbReference type="InterPro" id="IPR005135">
    <property type="entry name" value="Endo/exonuclease/phosphatase"/>
</dbReference>
<dbReference type="SUPFAM" id="SSF90188">
    <property type="entry name" value="Somatomedin B domain"/>
    <property type="match status" value="1"/>
</dbReference>
<dbReference type="EMBL" id="BEZZ01000208">
    <property type="protein sequence ID" value="GCC28477.1"/>
    <property type="molecule type" value="Genomic_DNA"/>
</dbReference>
<proteinExistence type="inferred from homology"/>
<evidence type="ECO:0000313" key="7">
    <source>
        <dbReference type="EMBL" id="GCC28477.1"/>
    </source>
</evidence>
<dbReference type="PANTHER" id="PTHR11371">
    <property type="entry name" value="DEOXYRIBONUCLEASE"/>
    <property type="match status" value="1"/>
</dbReference>
<dbReference type="OMA" id="KYTHCAY"/>
<name>A0A401SDI8_CHIPU</name>
<dbReference type="SMART" id="SM00476">
    <property type="entry name" value="DNaseIc"/>
    <property type="match status" value="1"/>
</dbReference>
<evidence type="ECO:0000259" key="6">
    <source>
        <dbReference type="PROSITE" id="PS50958"/>
    </source>
</evidence>
<comment type="similarity">
    <text evidence="1">Belongs to the DNase I family.</text>
</comment>
<accession>A0A401SDI8</accession>
<dbReference type="PROSITE" id="PS50958">
    <property type="entry name" value="SMB_2"/>
    <property type="match status" value="1"/>
</dbReference>
<protein>
    <recommendedName>
        <fullName evidence="6">SMB domain-containing protein</fullName>
    </recommendedName>
</protein>
<evidence type="ECO:0000256" key="2">
    <source>
        <dbReference type="ARBA" id="ARBA00022722"/>
    </source>
</evidence>
<keyword evidence="8" id="KW-1185">Reference proteome</keyword>
<sequence>MFCRSHNLYVDWVTLLPITFPRPFSGRARPTTCASTKLHYNYIISDYLGRSSYREKYAFVYNENILKPMEWYHFDDGCEQCGTDTFIREPFIVHFHSLTTTVKDFVLAAIHTSPSYAVREVDGLYDVWADAKDHFNTENILILGDYNAACNYITDSDWPHIRLRQHKKFHWLIGDEVDTTVSKYTHCAYDRFVVTTEGLLKTIVPGSVKAFNFQEAFHLPYYTVKEVSDHYPIELELEDDPSTADAKYKTGTSIGISGGISGGPCSCKGVDFTSCAGRCGAYSPNFPCSCTASCSKYRDCCADYGNYC</sequence>
<dbReference type="STRING" id="137246.A0A401SDI8"/>
<evidence type="ECO:0000313" key="8">
    <source>
        <dbReference type="Proteomes" id="UP000287033"/>
    </source>
</evidence>
<evidence type="ECO:0000256" key="3">
    <source>
        <dbReference type="ARBA" id="ARBA00022759"/>
    </source>
</evidence>
<evidence type="ECO:0000256" key="5">
    <source>
        <dbReference type="ARBA" id="ARBA00023157"/>
    </source>
</evidence>
<dbReference type="Gene3D" id="4.10.410.20">
    <property type="match status" value="1"/>
</dbReference>
<evidence type="ECO:0000256" key="4">
    <source>
        <dbReference type="ARBA" id="ARBA00022801"/>
    </source>
</evidence>
<dbReference type="Pfam" id="PF03372">
    <property type="entry name" value="Exo_endo_phos"/>
    <property type="match status" value="1"/>
</dbReference>
<dbReference type="InterPro" id="IPR036691">
    <property type="entry name" value="Endo/exonu/phosph_ase_sf"/>
</dbReference>
<feature type="domain" description="SMB" evidence="6">
    <location>
        <begin position="271"/>
        <end position="308"/>
    </location>
</feature>
<dbReference type="PROSITE" id="PS00524">
    <property type="entry name" value="SMB_1"/>
    <property type="match status" value="1"/>
</dbReference>